<dbReference type="GO" id="GO:0004623">
    <property type="term" value="F:phospholipase A2 activity"/>
    <property type="evidence" value="ECO:0007669"/>
    <property type="project" value="TreeGrafter"/>
</dbReference>
<keyword evidence="1" id="KW-1133">Transmembrane helix</keyword>
<comment type="caution">
    <text evidence="2">The sequence shown here is derived from an EMBL/GenBank/DDBJ whole genome shotgun (WGS) entry which is preliminary data.</text>
</comment>
<dbReference type="GO" id="GO:0050253">
    <property type="term" value="F:retinyl-palmitate esterase activity"/>
    <property type="evidence" value="ECO:0007669"/>
    <property type="project" value="TreeGrafter"/>
</dbReference>
<proteinExistence type="predicted"/>
<dbReference type="GO" id="GO:0004622">
    <property type="term" value="F:phosphatidylcholine lysophospholipase activity"/>
    <property type="evidence" value="ECO:0007669"/>
    <property type="project" value="TreeGrafter"/>
</dbReference>
<dbReference type="AlphaFoldDB" id="A0AAD7SEL0"/>
<evidence type="ECO:0000256" key="1">
    <source>
        <dbReference type="SAM" id="Phobius"/>
    </source>
</evidence>
<reference evidence="2" key="1">
    <citation type="journal article" date="2023" name="Science">
        <title>Genome structures resolve the early diversification of teleost fishes.</title>
        <authorList>
            <person name="Parey E."/>
            <person name="Louis A."/>
            <person name="Montfort J."/>
            <person name="Bouchez O."/>
            <person name="Roques C."/>
            <person name="Iampietro C."/>
            <person name="Lluch J."/>
            <person name="Castinel A."/>
            <person name="Donnadieu C."/>
            <person name="Desvignes T."/>
            <person name="Floi Bucao C."/>
            <person name="Jouanno E."/>
            <person name="Wen M."/>
            <person name="Mejri S."/>
            <person name="Dirks R."/>
            <person name="Jansen H."/>
            <person name="Henkel C."/>
            <person name="Chen W.J."/>
            <person name="Zahm M."/>
            <person name="Cabau C."/>
            <person name="Klopp C."/>
            <person name="Thompson A.W."/>
            <person name="Robinson-Rechavi M."/>
            <person name="Braasch I."/>
            <person name="Lecointre G."/>
            <person name="Bobe J."/>
            <person name="Postlethwait J.H."/>
            <person name="Berthelot C."/>
            <person name="Roest Crollius H."/>
            <person name="Guiguen Y."/>
        </authorList>
    </citation>
    <scope>NUCLEOTIDE SEQUENCE</scope>
    <source>
        <strain evidence="2">NC1722</strain>
    </source>
</reference>
<feature type="non-terminal residue" evidence="2">
    <location>
        <position position="158"/>
    </location>
</feature>
<accession>A0AAD7SEL0</accession>
<keyword evidence="1" id="KW-0472">Membrane</keyword>
<organism evidence="2 3">
    <name type="scientific">Aldrovandia affinis</name>
    <dbReference type="NCBI Taxonomy" id="143900"/>
    <lineage>
        <taxon>Eukaryota</taxon>
        <taxon>Metazoa</taxon>
        <taxon>Chordata</taxon>
        <taxon>Craniata</taxon>
        <taxon>Vertebrata</taxon>
        <taxon>Euteleostomi</taxon>
        <taxon>Actinopterygii</taxon>
        <taxon>Neopterygii</taxon>
        <taxon>Teleostei</taxon>
        <taxon>Notacanthiformes</taxon>
        <taxon>Halosauridae</taxon>
        <taxon>Aldrovandia</taxon>
    </lineage>
</organism>
<evidence type="ECO:0000313" key="2">
    <source>
        <dbReference type="EMBL" id="KAJ8401165.1"/>
    </source>
</evidence>
<dbReference type="PANTHER" id="PTHR21325:SF52">
    <property type="entry name" value="PHOSPHOLIPASE B1, MEMBRANE-ASSOCIATED"/>
    <property type="match status" value="1"/>
</dbReference>
<dbReference type="EMBL" id="JAINUG010000072">
    <property type="protein sequence ID" value="KAJ8401165.1"/>
    <property type="molecule type" value="Genomic_DNA"/>
</dbReference>
<dbReference type="GO" id="GO:0031526">
    <property type="term" value="C:brush border membrane"/>
    <property type="evidence" value="ECO:0007669"/>
    <property type="project" value="TreeGrafter"/>
</dbReference>
<dbReference type="GO" id="GO:0006644">
    <property type="term" value="P:phospholipid metabolic process"/>
    <property type="evidence" value="ECO:0007669"/>
    <property type="project" value="TreeGrafter"/>
</dbReference>
<protein>
    <submittedName>
        <fullName evidence="2">Uncharacterized protein</fullName>
    </submittedName>
</protein>
<name>A0AAD7SEL0_9TELE</name>
<dbReference type="InterPro" id="IPR038885">
    <property type="entry name" value="PLB1"/>
</dbReference>
<dbReference type="Proteomes" id="UP001221898">
    <property type="component" value="Unassembled WGS sequence"/>
</dbReference>
<gene>
    <name evidence="2" type="ORF">AAFF_G00387470</name>
</gene>
<dbReference type="PANTHER" id="PTHR21325">
    <property type="entry name" value="PHOSPHOLIPASE B, PLB1"/>
    <property type="match status" value="1"/>
</dbReference>
<keyword evidence="3" id="KW-1185">Reference proteome</keyword>
<feature type="transmembrane region" description="Helical" evidence="1">
    <location>
        <begin position="118"/>
        <end position="140"/>
    </location>
</feature>
<keyword evidence="1" id="KW-0812">Transmembrane</keyword>
<evidence type="ECO:0000313" key="3">
    <source>
        <dbReference type="Proteomes" id="UP001221898"/>
    </source>
</evidence>
<sequence>YFSTQEETERLAYGGRYDGREDFAVVTHPYFRNSIVPLASDQKPDLSFFSLDCFHFSERGHSEMAIALWNNMLEPVGRKQVYNNFTLDRNKIRCPTQDQPFIFTRVISVPTTLDSVPVWAAAVLAVAGLLIGWGVTWLLLSCRERRKQKKMENVTEMK</sequence>